<dbReference type="NCBIfam" id="TIGR01174">
    <property type="entry name" value="ftsA"/>
    <property type="match status" value="1"/>
</dbReference>
<dbReference type="CDD" id="cd24048">
    <property type="entry name" value="ASKHA_NBD_FtsA"/>
    <property type="match status" value="1"/>
</dbReference>
<dbReference type="PIRSF" id="PIRSF003101">
    <property type="entry name" value="FtsA"/>
    <property type="match status" value="1"/>
</dbReference>
<dbReference type="PANTHER" id="PTHR32432">
    <property type="entry name" value="CELL DIVISION PROTEIN FTSA-RELATED"/>
    <property type="match status" value="1"/>
</dbReference>
<proteinExistence type="inferred from homology"/>
<comment type="caution">
    <text evidence="8">The sequence shown here is derived from an EMBL/GenBank/DDBJ whole genome shotgun (WGS) entry which is preliminary data.</text>
</comment>
<accession>A0ABU7LWX3</accession>
<evidence type="ECO:0000256" key="5">
    <source>
        <dbReference type="HAMAP-Rule" id="MF_02033"/>
    </source>
</evidence>
<organism evidence="8 9">
    <name type="scientific">Hyphobacterium marinum</name>
    <dbReference type="NCBI Taxonomy" id="3116574"/>
    <lineage>
        <taxon>Bacteria</taxon>
        <taxon>Pseudomonadati</taxon>
        <taxon>Pseudomonadota</taxon>
        <taxon>Alphaproteobacteria</taxon>
        <taxon>Maricaulales</taxon>
        <taxon>Maricaulaceae</taxon>
        <taxon>Hyphobacterium</taxon>
    </lineage>
</organism>
<comment type="function">
    <text evidence="5 6">Cell division protein that is involved in the assembly of the Z ring. May serve as a membrane anchor for the Z ring.</text>
</comment>
<dbReference type="EMBL" id="JAZDRO010000002">
    <property type="protein sequence ID" value="MEE2566047.1"/>
    <property type="molecule type" value="Genomic_DNA"/>
</dbReference>
<evidence type="ECO:0000256" key="3">
    <source>
        <dbReference type="ARBA" id="ARBA00023136"/>
    </source>
</evidence>
<evidence type="ECO:0000256" key="1">
    <source>
        <dbReference type="ARBA" id="ARBA00022475"/>
    </source>
</evidence>
<keyword evidence="9" id="KW-1185">Reference proteome</keyword>
<feature type="domain" description="SHS2" evidence="7">
    <location>
        <begin position="23"/>
        <end position="212"/>
    </location>
</feature>
<keyword evidence="4 5" id="KW-0131">Cell cycle</keyword>
<evidence type="ECO:0000313" key="9">
    <source>
        <dbReference type="Proteomes" id="UP001310692"/>
    </source>
</evidence>
<dbReference type="PANTHER" id="PTHR32432:SF4">
    <property type="entry name" value="CELL DIVISION PROTEIN FTSA"/>
    <property type="match status" value="1"/>
</dbReference>
<dbReference type="SMART" id="SM00842">
    <property type="entry name" value="FtsA"/>
    <property type="match status" value="1"/>
</dbReference>
<dbReference type="GO" id="GO:0051301">
    <property type="term" value="P:cell division"/>
    <property type="evidence" value="ECO:0007669"/>
    <property type="project" value="UniProtKB-KW"/>
</dbReference>
<evidence type="ECO:0000256" key="4">
    <source>
        <dbReference type="ARBA" id="ARBA00023306"/>
    </source>
</evidence>
<dbReference type="InterPro" id="IPR043129">
    <property type="entry name" value="ATPase_NBD"/>
</dbReference>
<dbReference type="Proteomes" id="UP001310692">
    <property type="component" value="Unassembled WGS sequence"/>
</dbReference>
<evidence type="ECO:0000313" key="8">
    <source>
        <dbReference type="EMBL" id="MEE2566047.1"/>
    </source>
</evidence>
<dbReference type="RefSeq" id="WP_330195588.1">
    <property type="nucleotide sequence ID" value="NZ_JAZDRO010000002.1"/>
</dbReference>
<evidence type="ECO:0000259" key="7">
    <source>
        <dbReference type="SMART" id="SM00842"/>
    </source>
</evidence>
<dbReference type="Pfam" id="PF02491">
    <property type="entry name" value="SHS2_FTSA"/>
    <property type="match status" value="1"/>
</dbReference>
<comment type="subunit">
    <text evidence="5">Self-interacts. Interacts with FtsZ.</text>
</comment>
<comment type="similarity">
    <text evidence="5 6">Belongs to the FtsA/MreB family.</text>
</comment>
<dbReference type="InterPro" id="IPR003494">
    <property type="entry name" value="SHS2_FtsA"/>
</dbReference>
<dbReference type="Gene3D" id="3.30.1490.110">
    <property type="match status" value="1"/>
</dbReference>
<keyword evidence="3 5" id="KW-0472">Membrane</keyword>
<sequence>MIRLPGFGGQSSAGGQPAKPGVCAALDLGSSKITCFISRNEETATGTRPRVIGVGHQPARGIRAGAVVDMDQARDSIRTAVERAERMAGLAVSAATVTLTAGKIQSVRVQVEAPLSAREVTDRDLKRALDAALAEADAADRVVLHAFPMGWTVDDHAGVDDPRGMFGRKLGVVVHVVTAAAGPLRNLLNCIEASHLDLKGVVVTPYASALAALSEDEMQMGATLIDMGAGATSAAVFSDGALLHVDAVPLGGAHVTKDVARGLSTPLVSAERIKILYGSALDSPDDDREMIETPPVAGESDRMMSQPRSLLNAIIRPRLEETFELLRDRLEAGGAGRASERRLVLTGGAAQLPGTCEVAARVFGRQARIAWPEGAAGLGDAVSGPGFSAAAGVILRESKGAAEAISGPPRVGAPGGRKFAAAEGQRRSIWRWLAESF</sequence>
<dbReference type="SUPFAM" id="SSF53067">
    <property type="entry name" value="Actin-like ATPase domain"/>
    <property type="match status" value="2"/>
</dbReference>
<comment type="subcellular location">
    <subcellularLocation>
        <location evidence="5">Cell membrane</location>
        <topology evidence="5">Peripheral membrane protein</topology>
        <orientation evidence="5">Cytoplasmic side</orientation>
    </subcellularLocation>
    <text evidence="5">Localizes to the Z ring in an FtsZ-dependent manner. Targeted to the membrane through a conserved C-terminal amphipathic helix.</text>
</comment>
<keyword evidence="1 5" id="KW-1003">Cell membrane</keyword>
<protein>
    <recommendedName>
        <fullName evidence="5 6">Cell division protein FtsA</fullName>
    </recommendedName>
</protein>
<dbReference type="InterPro" id="IPR050696">
    <property type="entry name" value="FtsA/MreB"/>
</dbReference>
<dbReference type="HAMAP" id="MF_02033">
    <property type="entry name" value="FtsA"/>
    <property type="match status" value="1"/>
</dbReference>
<evidence type="ECO:0000256" key="6">
    <source>
        <dbReference type="PIRNR" id="PIRNR003101"/>
    </source>
</evidence>
<evidence type="ECO:0000256" key="2">
    <source>
        <dbReference type="ARBA" id="ARBA00022618"/>
    </source>
</evidence>
<reference evidence="8 9" key="1">
    <citation type="submission" date="2024-01" db="EMBL/GenBank/DDBJ databases">
        <title>Hyphobacterium bacterium isolated from marine sediment.</title>
        <authorList>
            <person name="Zhao S."/>
        </authorList>
    </citation>
    <scope>NUCLEOTIDE SEQUENCE [LARGE SCALE GENOMIC DNA]</scope>
    <source>
        <strain evidence="8 9">Y60-23</strain>
    </source>
</reference>
<name>A0ABU7LWX3_9PROT</name>
<dbReference type="Gene3D" id="3.30.420.40">
    <property type="match status" value="2"/>
</dbReference>
<dbReference type="InterPro" id="IPR020823">
    <property type="entry name" value="Cell_div_FtsA"/>
</dbReference>
<dbReference type="Pfam" id="PF14450">
    <property type="entry name" value="FtsA"/>
    <property type="match status" value="2"/>
</dbReference>
<gene>
    <name evidence="5 8" type="primary">ftsA</name>
    <name evidence="8" type="ORF">V0U35_05080</name>
</gene>
<keyword evidence="2 5" id="KW-0132">Cell division</keyword>